<sequence>MESVEYRKINTFDDGRGQYKYYPNKWLVLEYKYNRGKIILQNAFDKEVIINTISTWKTDPYTDKDDANLSASYVGPS</sequence>
<protein>
    <submittedName>
        <fullName evidence="1">Uncharacterized protein</fullName>
    </submittedName>
</protein>
<dbReference type="AlphaFoldDB" id="A0A6C0C107"/>
<dbReference type="EMBL" id="MN739293">
    <property type="protein sequence ID" value="QHS97328.1"/>
    <property type="molecule type" value="Genomic_DNA"/>
</dbReference>
<reference evidence="1" key="1">
    <citation type="journal article" date="2020" name="Nature">
        <title>Giant virus diversity and host interactions through global metagenomics.</title>
        <authorList>
            <person name="Schulz F."/>
            <person name="Roux S."/>
            <person name="Paez-Espino D."/>
            <person name="Jungbluth S."/>
            <person name="Walsh D.A."/>
            <person name="Denef V.J."/>
            <person name="McMahon K.D."/>
            <person name="Konstantinidis K.T."/>
            <person name="Eloe-Fadrosh E.A."/>
            <person name="Kyrpides N.C."/>
            <person name="Woyke T."/>
        </authorList>
    </citation>
    <scope>NUCLEOTIDE SEQUENCE</scope>
    <source>
        <strain evidence="1">GVMAG-M-3300020169-51</strain>
    </source>
</reference>
<name>A0A6C0C107_9ZZZZ</name>
<organism evidence="1">
    <name type="scientific">viral metagenome</name>
    <dbReference type="NCBI Taxonomy" id="1070528"/>
    <lineage>
        <taxon>unclassified sequences</taxon>
        <taxon>metagenomes</taxon>
        <taxon>organismal metagenomes</taxon>
    </lineage>
</organism>
<proteinExistence type="predicted"/>
<accession>A0A6C0C107</accession>
<evidence type="ECO:0000313" key="1">
    <source>
        <dbReference type="EMBL" id="QHS97328.1"/>
    </source>
</evidence>